<protein>
    <submittedName>
        <fullName evidence="1">Uncharacterized protein</fullName>
    </submittedName>
</protein>
<name>A0A1H6JSQ6_9EURY</name>
<dbReference type="EMBL" id="FNWU01000018">
    <property type="protein sequence ID" value="SEH63986.1"/>
    <property type="molecule type" value="Genomic_DNA"/>
</dbReference>
<gene>
    <name evidence="1" type="ORF">SAMN05192561_1181</name>
</gene>
<evidence type="ECO:0000313" key="1">
    <source>
        <dbReference type="EMBL" id="SEH63986.1"/>
    </source>
</evidence>
<sequence>MLLDIQSGLGFVLALLAALFAASYQLLVRLGADKGNTNDALIVILIVNSTLLI</sequence>
<dbReference type="AlphaFoldDB" id="A0A1H6JSQ6"/>
<reference evidence="1 2" key="1">
    <citation type="submission" date="2016-10" db="EMBL/GenBank/DDBJ databases">
        <authorList>
            <person name="de Groot N.N."/>
        </authorList>
    </citation>
    <scope>NUCLEOTIDE SEQUENCE [LARGE SCALE GENOMIC DNA]</scope>
    <source>
        <strain evidence="1 2">IBRC-M10418</strain>
    </source>
</reference>
<accession>A0A1H6JSQ6</accession>
<proteinExistence type="predicted"/>
<feature type="non-terminal residue" evidence="1">
    <location>
        <position position="53"/>
    </location>
</feature>
<evidence type="ECO:0000313" key="2">
    <source>
        <dbReference type="Proteomes" id="UP000199215"/>
    </source>
</evidence>
<dbReference type="Proteomes" id="UP000199215">
    <property type="component" value="Unassembled WGS sequence"/>
</dbReference>
<dbReference type="STRING" id="1267564.SAMN05192561_1181"/>
<organism evidence="1 2">
    <name type="scientific">Halopenitus malekzadehii</name>
    <dbReference type="NCBI Taxonomy" id="1267564"/>
    <lineage>
        <taxon>Archaea</taxon>
        <taxon>Methanobacteriati</taxon>
        <taxon>Methanobacteriota</taxon>
        <taxon>Stenosarchaea group</taxon>
        <taxon>Halobacteria</taxon>
        <taxon>Halobacteriales</taxon>
        <taxon>Haloferacaceae</taxon>
        <taxon>Halopenitus</taxon>
    </lineage>
</organism>
<keyword evidence="2" id="KW-1185">Reference proteome</keyword>